<dbReference type="Pfam" id="PF03009">
    <property type="entry name" value="GDPD"/>
    <property type="match status" value="1"/>
</dbReference>
<dbReference type="PANTHER" id="PTHR46211:SF14">
    <property type="entry name" value="GLYCEROPHOSPHODIESTER PHOSPHODIESTERASE"/>
    <property type="match status" value="1"/>
</dbReference>
<gene>
    <name evidence="2" type="ORF">ED312_14880</name>
</gene>
<dbReference type="PANTHER" id="PTHR46211">
    <property type="entry name" value="GLYCEROPHOSPHORYL DIESTER PHOSPHODIESTERASE"/>
    <property type="match status" value="1"/>
</dbReference>
<dbReference type="RefSeq" id="WP_123216808.1">
    <property type="nucleotide sequence ID" value="NZ_RJTM01000102.1"/>
</dbReference>
<dbReference type="PROSITE" id="PS51704">
    <property type="entry name" value="GP_PDE"/>
    <property type="match status" value="1"/>
</dbReference>
<keyword evidence="3" id="KW-1185">Reference proteome</keyword>
<proteinExistence type="predicted"/>
<dbReference type="OrthoDB" id="384721at2"/>
<evidence type="ECO:0000259" key="1">
    <source>
        <dbReference type="PROSITE" id="PS51704"/>
    </source>
</evidence>
<evidence type="ECO:0000313" key="3">
    <source>
        <dbReference type="Proteomes" id="UP000267469"/>
    </source>
</evidence>
<comment type="caution">
    <text evidence="2">The sequence shown here is derived from an EMBL/GenBank/DDBJ whole genome shotgun (WGS) entry which is preliminary data.</text>
</comment>
<dbReference type="Proteomes" id="UP000267469">
    <property type="component" value="Unassembled WGS sequence"/>
</dbReference>
<dbReference type="AlphaFoldDB" id="A0A3N0E7L0"/>
<feature type="domain" description="GP-PDE" evidence="1">
    <location>
        <begin position="25"/>
        <end position="250"/>
    </location>
</feature>
<dbReference type="Gene3D" id="3.20.20.190">
    <property type="entry name" value="Phosphatidylinositol (PI) phosphodiesterase"/>
    <property type="match status" value="1"/>
</dbReference>
<organism evidence="2 3">
    <name type="scientific">Sinomicrobium pectinilyticum</name>
    <dbReference type="NCBI Taxonomy" id="1084421"/>
    <lineage>
        <taxon>Bacteria</taxon>
        <taxon>Pseudomonadati</taxon>
        <taxon>Bacteroidota</taxon>
        <taxon>Flavobacteriia</taxon>
        <taxon>Flavobacteriales</taxon>
        <taxon>Flavobacteriaceae</taxon>
        <taxon>Sinomicrobium</taxon>
    </lineage>
</organism>
<reference evidence="2 3" key="1">
    <citation type="submission" date="2018-10" db="EMBL/GenBank/DDBJ databases">
        <title>Sinomicrobium pectinilyticum sp. nov., a pectinase-producing bacterium isolated from alkaline and saline soil, and emended description of the genus Sinomicrobium.</title>
        <authorList>
            <person name="Cheng B."/>
            <person name="Li C."/>
            <person name="Lai Q."/>
            <person name="Du M."/>
            <person name="Shao Z."/>
            <person name="Xu P."/>
            <person name="Yang C."/>
        </authorList>
    </citation>
    <scope>NUCLEOTIDE SEQUENCE [LARGE SCALE GENOMIC DNA]</scope>
    <source>
        <strain evidence="2 3">5DNS001</strain>
    </source>
</reference>
<dbReference type="EMBL" id="RJTM01000102">
    <property type="protein sequence ID" value="RNL83759.1"/>
    <property type="molecule type" value="Genomic_DNA"/>
</dbReference>
<dbReference type="GO" id="GO:0006629">
    <property type="term" value="P:lipid metabolic process"/>
    <property type="evidence" value="ECO:0007669"/>
    <property type="project" value="InterPro"/>
</dbReference>
<dbReference type="GO" id="GO:0008081">
    <property type="term" value="F:phosphoric diester hydrolase activity"/>
    <property type="evidence" value="ECO:0007669"/>
    <property type="project" value="InterPro"/>
</dbReference>
<sequence length="250" mass="28260">MHRFVSFFLCTLFCLSGCDTTENRIMVIGHRGAKGYETENTLASVQKALELEVDMVHIDLFRIKSGELVVFHDRYVDELTNGTGDVEEYNILDIKSLLLDGNHRIPTLQDVLELIDRRCRLNIELRGTDMAGKVDYMLRHYIEEKGWKADDFLISGPDRHELGEFRKLNPAIPIALMTGEDPSKVVGTARLLGAVAIDAEYTVLTEENIRKARHAGFKVFARTVNLPEDIAAVRKSGLDGIITDFPDRIR</sequence>
<accession>A0A3N0E7L0</accession>
<name>A0A3N0E7L0_SINP1</name>
<dbReference type="SUPFAM" id="SSF51695">
    <property type="entry name" value="PLC-like phosphodiesterases"/>
    <property type="match status" value="1"/>
</dbReference>
<dbReference type="InterPro" id="IPR030395">
    <property type="entry name" value="GP_PDE_dom"/>
</dbReference>
<dbReference type="InterPro" id="IPR017946">
    <property type="entry name" value="PLC-like_Pdiesterase_TIM-brl"/>
</dbReference>
<protein>
    <submittedName>
        <fullName evidence="2">Glycerophosphodiester phosphodiesterase</fullName>
    </submittedName>
</protein>
<evidence type="ECO:0000313" key="2">
    <source>
        <dbReference type="EMBL" id="RNL83759.1"/>
    </source>
</evidence>
<dbReference type="CDD" id="cd08556">
    <property type="entry name" value="GDPD"/>
    <property type="match status" value="1"/>
</dbReference>